<evidence type="ECO:0000256" key="1">
    <source>
        <dbReference type="SAM" id="Phobius"/>
    </source>
</evidence>
<feature type="transmembrane region" description="Helical" evidence="1">
    <location>
        <begin position="48"/>
        <end position="71"/>
    </location>
</feature>
<dbReference type="RefSeq" id="WP_138320527.1">
    <property type="nucleotide sequence ID" value="NZ_VCBC01000013.1"/>
</dbReference>
<evidence type="ECO:0000313" key="2">
    <source>
        <dbReference type="EMBL" id="TLU61994.1"/>
    </source>
</evidence>
<organism evidence="2 3">
    <name type="scientific">Thalassotalea litorea</name>
    <dbReference type="NCBI Taxonomy" id="2020715"/>
    <lineage>
        <taxon>Bacteria</taxon>
        <taxon>Pseudomonadati</taxon>
        <taxon>Pseudomonadota</taxon>
        <taxon>Gammaproteobacteria</taxon>
        <taxon>Alteromonadales</taxon>
        <taxon>Colwelliaceae</taxon>
        <taxon>Thalassotalea</taxon>
    </lineage>
</organism>
<name>A0A5R9IHF2_9GAMM</name>
<accession>A0A5R9IHF2</accession>
<keyword evidence="1" id="KW-0472">Membrane</keyword>
<proteinExistence type="predicted"/>
<keyword evidence="1" id="KW-0812">Transmembrane</keyword>
<dbReference type="EMBL" id="VCBC01000013">
    <property type="protein sequence ID" value="TLU61994.1"/>
    <property type="molecule type" value="Genomic_DNA"/>
</dbReference>
<protein>
    <recommendedName>
        <fullName evidence="4">DoxX family protein</fullName>
    </recommendedName>
</protein>
<comment type="caution">
    <text evidence="2">The sequence shown here is derived from an EMBL/GenBank/DDBJ whole genome shotgun (WGS) entry which is preliminary data.</text>
</comment>
<keyword evidence="3" id="KW-1185">Reference proteome</keyword>
<feature type="transmembrane region" description="Helical" evidence="1">
    <location>
        <begin position="101"/>
        <end position="118"/>
    </location>
</feature>
<keyword evidence="1" id="KW-1133">Transmembrane helix</keyword>
<dbReference type="Proteomes" id="UP000307790">
    <property type="component" value="Unassembled WGS sequence"/>
</dbReference>
<feature type="transmembrane region" description="Helical" evidence="1">
    <location>
        <begin position="7"/>
        <end position="28"/>
    </location>
</feature>
<gene>
    <name evidence="2" type="ORF">FE810_13130</name>
</gene>
<reference evidence="2 3" key="1">
    <citation type="submission" date="2019-05" db="EMBL/GenBank/DDBJ databases">
        <title>Genome sequences of Thalassotalea litorea 1K03283.</title>
        <authorList>
            <person name="Zhang D."/>
        </authorList>
    </citation>
    <scope>NUCLEOTIDE SEQUENCE [LARGE SCALE GENOMIC DNA]</scope>
    <source>
        <strain evidence="2 3">MCCC 1K03283</strain>
    </source>
</reference>
<dbReference type="AlphaFoldDB" id="A0A5R9IHF2"/>
<sequence length="132" mass="14674">MNRTIDILKIIYALFYLVIGLRGIVAYLGLMPTPNFDMSDPARQFQNALAATGFVMEIVSAVFFVAGTLMLFKRTTPLGLILLAPLVVVILFNHLMLQGSAIWGVSHAVLLAVFAWSYRDAFSSLWNYSADR</sequence>
<evidence type="ECO:0000313" key="3">
    <source>
        <dbReference type="Proteomes" id="UP000307790"/>
    </source>
</evidence>
<feature type="transmembrane region" description="Helical" evidence="1">
    <location>
        <begin position="78"/>
        <end position="95"/>
    </location>
</feature>
<evidence type="ECO:0008006" key="4">
    <source>
        <dbReference type="Google" id="ProtNLM"/>
    </source>
</evidence>